<evidence type="ECO:0000313" key="5">
    <source>
        <dbReference type="EMBL" id="MDR4307096.1"/>
    </source>
</evidence>
<feature type="region of interest" description="Disordered" evidence="3">
    <location>
        <begin position="1"/>
        <end position="50"/>
    </location>
</feature>
<dbReference type="RefSeq" id="WP_309391592.1">
    <property type="nucleotide sequence ID" value="NZ_JADBEO010000019.1"/>
</dbReference>
<evidence type="ECO:0000259" key="4">
    <source>
        <dbReference type="SMART" id="SM00893"/>
    </source>
</evidence>
<evidence type="ECO:0000256" key="1">
    <source>
        <dbReference type="ARBA" id="ARBA00005817"/>
    </source>
</evidence>
<comment type="caution">
    <text evidence="5">The sequence shown here is derived from an EMBL/GenBank/DDBJ whole genome shotgun (WGS) entry which is preliminary data.</text>
</comment>
<dbReference type="InterPro" id="IPR001308">
    <property type="entry name" value="ETF_a/FixB"/>
</dbReference>
<dbReference type="PANTHER" id="PTHR43153:SF1">
    <property type="entry name" value="ELECTRON TRANSFER FLAVOPROTEIN SUBUNIT ALPHA, MITOCHONDRIAL"/>
    <property type="match status" value="1"/>
</dbReference>
<proteinExistence type="inferred from homology"/>
<evidence type="ECO:0000256" key="3">
    <source>
        <dbReference type="SAM" id="MobiDB-lite"/>
    </source>
</evidence>
<organism evidence="5 6">
    <name type="scientific">Chelatococcus sambhunathii</name>
    <dbReference type="NCBI Taxonomy" id="363953"/>
    <lineage>
        <taxon>Bacteria</taxon>
        <taxon>Pseudomonadati</taxon>
        <taxon>Pseudomonadota</taxon>
        <taxon>Alphaproteobacteria</taxon>
        <taxon>Hyphomicrobiales</taxon>
        <taxon>Chelatococcaceae</taxon>
        <taxon>Chelatococcus</taxon>
    </lineage>
</organism>
<dbReference type="EMBL" id="JADBEO010000019">
    <property type="protein sequence ID" value="MDR4307096.1"/>
    <property type="molecule type" value="Genomic_DNA"/>
</dbReference>
<dbReference type="Pfam" id="PF01012">
    <property type="entry name" value="ETF"/>
    <property type="match status" value="1"/>
</dbReference>
<dbReference type="InterPro" id="IPR014730">
    <property type="entry name" value="ETF_a/b_N"/>
</dbReference>
<protein>
    <submittedName>
        <fullName evidence="5">Electron transfer flavoprotein subunit alpha/FixB family protein</fullName>
    </submittedName>
</protein>
<dbReference type="InterPro" id="IPR014731">
    <property type="entry name" value="ETF_asu_C"/>
</dbReference>
<dbReference type="Gene3D" id="3.40.50.620">
    <property type="entry name" value="HUPs"/>
    <property type="match status" value="1"/>
</dbReference>
<feature type="compositionally biased region" description="Basic and acidic residues" evidence="3">
    <location>
        <begin position="1"/>
        <end position="27"/>
    </location>
</feature>
<dbReference type="SUPFAM" id="SSF52402">
    <property type="entry name" value="Adenine nucleotide alpha hydrolases-like"/>
    <property type="match status" value="1"/>
</dbReference>
<evidence type="ECO:0000313" key="6">
    <source>
        <dbReference type="Proteomes" id="UP001181622"/>
    </source>
</evidence>
<dbReference type="PANTHER" id="PTHR43153">
    <property type="entry name" value="ELECTRON TRANSFER FLAVOPROTEIN ALPHA"/>
    <property type="match status" value="1"/>
</dbReference>
<reference evidence="5" key="1">
    <citation type="submission" date="2020-10" db="EMBL/GenBank/DDBJ databases">
        <authorList>
            <person name="Abbas A."/>
            <person name="Razzaq R."/>
            <person name="Waqas M."/>
            <person name="Abbas N."/>
            <person name="Nielsen T.K."/>
            <person name="Hansen L.H."/>
            <person name="Hussain S."/>
            <person name="Shahid M."/>
        </authorList>
    </citation>
    <scope>NUCLEOTIDE SEQUENCE</scope>
    <source>
        <strain evidence="5">S14</strain>
    </source>
</reference>
<dbReference type="Gene3D" id="3.40.50.1220">
    <property type="entry name" value="TPP-binding domain"/>
    <property type="match status" value="1"/>
</dbReference>
<keyword evidence="6" id="KW-1185">Reference proteome</keyword>
<dbReference type="InterPro" id="IPR029035">
    <property type="entry name" value="DHS-like_NAD/FAD-binding_dom"/>
</dbReference>
<dbReference type="SUPFAM" id="SSF52467">
    <property type="entry name" value="DHS-like NAD/FAD-binding domain"/>
    <property type="match status" value="1"/>
</dbReference>
<dbReference type="Pfam" id="PF00766">
    <property type="entry name" value="ETF_alpha"/>
    <property type="match status" value="1"/>
</dbReference>
<comment type="similarity">
    <text evidence="1">Belongs to the ETF alpha-subunit/FixB family.</text>
</comment>
<evidence type="ECO:0000256" key="2">
    <source>
        <dbReference type="ARBA" id="ARBA00022982"/>
    </source>
</evidence>
<keyword evidence="2" id="KW-0813">Transport</keyword>
<feature type="domain" description="Electron transfer flavoprotein alpha/beta-subunit N-terminal" evidence="4">
    <location>
        <begin position="95"/>
        <end position="272"/>
    </location>
</feature>
<dbReference type="SMART" id="SM00893">
    <property type="entry name" value="ETF"/>
    <property type="match status" value="1"/>
</dbReference>
<dbReference type="Proteomes" id="UP001181622">
    <property type="component" value="Unassembled WGS sequence"/>
</dbReference>
<name>A0ABU1DG69_9HYPH</name>
<gene>
    <name evidence="5" type="ORF">IHQ68_10740</name>
</gene>
<keyword evidence="2" id="KW-0249">Electron transport</keyword>
<dbReference type="InterPro" id="IPR014729">
    <property type="entry name" value="Rossmann-like_a/b/a_fold"/>
</dbReference>
<sequence>MTRLRRDPRTERAAARTSGAERPRYDLALKAAPSRRPRRDPRAEAAAQRVPAAARLRLDRSQFGAATVVATHVPERQTDKASPKPIIVENPDFLVLVVPDMAGGRLGEHDRQLFGAARELAGKTGATLALVGASSADLGPAGADRVAVVARDPDAYDPDARAAEVVAAMRALDPKHVLFPESADGGDLARRVSVLTGEPLFTEAEQVSASALGRPARCRKVEQRSVPTRLISVAADSVASYSGAPREARNEQVDLASGPAKTAGAIVSATRIPADPATVPLALADFVVSAGNGVTDLDMFRQVVAALGATPGASRVLCDAGLMPRAAQVGASGTVLGASCYFALGIAGAPQHLQGVADCEHIVAVNTDLHAAMIARAGLGIIQDAQLVMPAILEELERERRETGT</sequence>
<accession>A0ABU1DG69</accession>